<sequence length="32" mass="3892">MHLFSVNNVRFIDVHWVKQQCQNVTETPLFLF</sequence>
<evidence type="ECO:0000313" key="1">
    <source>
        <dbReference type="EMBL" id="SUF55707.1"/>
    </source>
</evidence>
<dbReference type="AlphaFoldDB" id="A0A379QF70"/>
<organism evidence="1 2">
    <name type="scientific">Salmonella enterica</name>
    <name type="common">Salmonella choleraesuis</name>
    <dbReference type="NCBI Taxonomy" id="28901"/>
    <lineage>
        <taxon>Bacteria</taxon>
        <taxon>Pseudomonadati</taxon>
        <taxon>Pseudomonadota</taxon>
        <taxon>Gammaproteobacteria</taxon>
        <taxon>Enterobacterales</taxon>
        <taxon>Enterobacteriaceae</taxon>
        <taxon>Salmonella</taxon>
    </lineage>
</organism>
<proteinExistence type="predicted"/>
<name>A0A379QF70_SALER</name>
<protein>
    <submittedName>
        <fullName evidence="1">Uncharacterized protein</fullName>
    </submittedName>
</protein>
<dbReference type="EMBL" id="UGWP01000004">
    <property type="protein sequence ID" value="SUF55707.1"/>
    <property type="molecule type" value="Genomic_DNA"/>
</dbReference>
<accession>A0A379QF70</accession>
<reference evidence="1 2" key="1">
    <citation type="submission" date="2018-06" db="EMBL/GenBank/DDBJ databases">
        <authorList>
            <consortium name="Pathogen Informatics"/>
            <person name="Doyle S."/>
        </authorList>
    </citation>
    <scope>NUCLEOTIDE SEQUENCE [LARGE SCALE GENOMIC DNA]</scope>
    <source>
        <strain evidence="1 2">NCTC10252</strain>
    </source>
</reference>
<dbReference type="Proteomes" id="UP000254597">
    <property type="component" value="Unassembled WGS sequence"/>
</dbReference>
<gene>
    <name evidence="1" type="ORF">NCTC10252_00910</name>
</gene>
<evidence type="ECO:0000313" key="2">
    <source>
        <dbReference type="Proteomes" id="UP000254597"/>
    </source>
</evidence>